<dbReference type="Pfam" id="PF13456">
    <property type="entry name" value="RVT_3"/>
    <property type="match status" value="1"/>
</dbReference>
<dbReference type="InterPro" id="IPR036397">
    <property type="entry name" value="RNaseH_sf"/>
</dbReference>
<comment type="caution">
    <text evidence="2">The sequence shown here is derived from an EMBL/GenBank/DDBJ whole genome shotgun (WGS) entry which is preliminary data.</text>
</comment>
<dbReference type="Gene3D" id="3.30.420.10">
    <property type="entry name" value="Ribonuclease H-like superfamily/Ribonuclease H"/>
    <property type="match status" value="1"/>
</dbReference>
<keyword evidence="3" id="KW-1185">Reference proteome</keyword>
<dbReference type="PANTHER" id="PTHR47074">
    <property type="entry name" value="BNAC02G40300D PROTEIN"/>
    <property type="match status" value="1"/>
</dbReference>
<accession>A0ABR0W4U0</accession>
<dbReference type="SUPFAM" id="SSF53098">
    <property type="entry name" value="Ribonuclease H-like"/>
    <property type="match status" value="1"/>
</dbReference>
<evidence type="ECO:0000259" key="1">
    <source>
        <dbReference type="Pfam" id="PF13456"/>
    </source>
</evidence>
<evidence type="ECO:0000313" key="3">
    <source>
        <dbReference type="Proteomes" id="UP001318860"/>
    </source>
</evidence>
<dbReference type="InterPro" id="IPR002156">
    <property type="entry name" value="RNaseH_domain"/>
</dbReference>
<proteinExistence type="predicted"/>
<gene>
    <name evidence="2" type="ORF">DH2020_024485</name>
</gene>
<dbReference type="Proteomes" id="UP001318860">
    <property type="component" value="Unassembled WGS sequence"/>
</dbReference>
<dbReference type="InterPro" id="IPR012337">
    <property type="entry name" value="RNaseH-like_sf"/>
</dbReference>
<organism evidence="2 3">
    <name type="scientific">Rehmannia glutinosa</name>
    <name type="common">Chinese foxglove</name>
    <dbReference type="NCBI Taxonomy" id="99300"/>
    <lineage>
        <taxon>Eukaryota</taxon>
        <taxon>Viridiplantae</taxon>
        <taxon>Streptophyta</taxon>
        <taxon>Embryophyta</taxon>
        <taxon>Tracheophyta</taxon>
        <taxon>Spermatophyta</taxon>
        <taxon>Magnoliopsida</taxon>
        <taxon>eudicotyledons</taxon>
        <taxon>Gunneridae</taxon>
        <taxon>Pentapetalae</taxon>
        <taxon>asterids</taxon>
        <taxon>lamiids</taxon>
        <taxon>Lamiales</taxon>
        <taxon>Orobanchaceae</taxon>
        <taxon>Rehmannieae</taxon>
        <taxon>Rehmannia</taxon>
    </lineage>
</organism>
<dbReference type="PANTHER" id="PTHR47074:SF11">
    <property type="entry name" value="REVERSE TRANSCRIPTASE-LIKE PROTEIN"/>
    <property type="match status" value="1"/>
</dbReference>
<protein>
    <recommendedName>
        <fullName evidence="1">RNase H type-1 domain-containing protein</fullName>
    </recommendedName>
</protein>
<feature type="domain" description="RNase H type-1" evidence="1">
    <location>
        <begin position="195"/>
        <end position="290"/>
    </location>
</feature>
<evidence type="ECO:0000313" key="2">
    <source>
        <dbReference type="EMBL" id="KAK6141768.1"/>
    </source>
</evidence>
<dbReference type="EMBL" id="JABTTQ020000080">
    <property type="protein sequence ID" value="KAK6141768.1"/>
    <property type="molecule type" value="Genomic_DNA"/>
</dbReference>
<dbReference type="InterPro" id="IPR052929">
    <property type="entry name" value="RNase_H-like_EbsB-rel"/>
</dbReference>
<reference evidence="2 3" key="1">
    <citation type="journal article" date="2021" name="Comput. Struct. Biotechnol. J.">
        <title>De novo genome assembly of the potent medicinal plant Rehmannia glutinosa using nanopore technology.</title>
        <authorList>
            <person name="Ma L."/>
            <person name="Dong C."/>
            <person name="Song C."/>
            <person name="Wang X."/>
            <person name="Zheng X."/>
            <person name="Niu Y."/>
            <person name="Chen S."/>
            <person name="Feng W."/>
        </authorList>
    </citation>
    <scope>NUCLEOTIDE SEQUENCE [LARGE SCALE GENOMIC DNA]</scope>
    <source>
        <strain evidence="2">DH-2019</strain>
    </source>
</reference>
<sequence>MIVEEGISWRIGKGALIDIRTERWIGVGEWNKPTMVGPNIALNATTLITTRRHWILTWSGAILIKRRSNLSLLDLLAFECLQMFDFGVSHNGAHFGGSTEAAAMVGVIGWTIWKARNRKCFESTEFCAQDVVFKAINLFHESQDIIHTNQSNIPRKGIAPPVTQPERPEIKLLTDPTIYKDGTFGYDFNVILWDGTPRLATCKTLQMVGSSTMAEGPAMTWALYVALEYGIKRYNVYSDINVLIDSLKKRLTPDVYREMLIADILELANNFEFMSFDFVPRNLNREAHILEHFEQLVGAERPGLSRDANRSPVEATLFVIRHAQLAAYRLGCKDIAITLDDEDIVKKLNSKASFERDLSTIAKGILLLAFLFDLCDIGLMDHTSIDLCNMLALMGLGCNYD</sequence>
<name>A0ABR0W4U0_REHGL</name>